<comment type="caution">
    <text evidence="2">The sequence shown here is derived from an EMBL/GenBank/DDBJ whole genome shotgun (WGS) entry which is preliminary data.</text>
</comment>
<accession>A0A8X6MXE9</accession>
<dbReference type="Proteomes" id="UP000887013">
    <property type="component" value="Unassembled WGS sequence"/>
</dbReference>
<proteinExistence type="predicted"/>
<protein>
    <submittedName>
        <fullName evidence="2">Uncharacterized protein</fullName>
    </submittedName>
</protein>
<feature type="compositionally biased region" description="Polar residues" evidence="1">
    <location>
        <begin position="72"/>
        <end position="84"/>
    </location>
</feature>
<dbReference type="EMBL" id="BMAW01051844">
    <property type="protein sequence ID" value="GFS82585.1"/>
    <property type="molecule type" value="Genomic_DNA"/>
</dbReference>
<reference evidence="2" key="1">
    <citation type="submission" date="2020-08" db="EMBL/GenBank/DDBJ databases">
        <title>Multicomponent nature underlies the extraordinary mechanical properties of spider dragline silk.</title>
        <authorList>
            <person name="Kono N."/>
            <person name="Nakamura H."/>
            <person name="Mori M."/>
            <person name="Yoshida Y."/>
            <person name="Ohtoshi R."/>
            <person name="Malay A.D."/>
            <person name="Moran D.A.P."/>
            <person name="Tomita M."/>
            <person name="Numata K."/>
            <person name="Arakawa K."/>
        </authorList>
    </citation>
    <scope>NUCLEOTIDE SEQUENCE</scope>
</reference>
<evidence type="ECO:0000313" key="3">
    <source>
        <dbReference type="Proteomes" id="UP000887013"/>
    </source>
</evidence>
<evidence type="ECO:0000256" key="1">
    <source>
        <dbReference type="SAM" id="MobiDB-lite"/>
    </source>
</evidence>
<sequence>MFDPKPREGSANIKSPHHLEMILEDPSLGRHPRLTGTTVHPNQHPAFRAPELEELRGRSLLLVPVLSQSLSNNRASEKTSTQINHQRDFKTPPNVRKITIKDKPQLKNNNSLFPSGSTLSLFCHICVDYFDTDILKAPTL</sequence>
<evidence type="ECO:0000313" key="2">
    <source>
        <dbReference type="EMBL" id="GFS82585.1"/>
    </source>
</evidence>
<name>A0A8X6MXE9_NEPPI</name>
<feature type="region of interest" description="Disordered" evidence="1">
    <location>
        <begin position="71"/>
        <end position="90"/>
    </location>
</feature>
<gene>
    <name evidence="2" type="ORF">NPIL_424441</name>
</gene>
<keyword evidence="3" id="KW-1185">Reference proteome</keyword>
<organism evidence="2 3">
    <name type="scientific">Nephila pilipes</name>
    <name type="common">Giant wood spider</name>
    <name type="synonym">Nephila maculata</name>
    <dbReference type="NCBI Taxonomy" id="299642"/>
    <lineage>
        <taxon>Eukaryota</taxon>
        <taxon>Metazoa</taxon>
        <taxon>Ecdysozoa</taxon>
        <taxon>Arthropoda</taxon>
        <taxon>Chelicerata</taxon>
        <taxon>Arachnida</taxon>
        <taxon>Araneae</taxon>
        <taxon>Araneomorphae</taxon>
        <taxon>Entelegynae</taxon>
        <taxon>Araneoidea</taxon>
        <taxon>Nephilidae</taxon>
        <taxon>Nephila</taxon>
    </lineage>
</organism>
<dbReference type="AlphaFoldDB" id="A0A8X6MXE9"/>